<protein>
    <submittedName>
        <fullName evidence="1">Uncharacterized protein</fullName>
    </submittedName>
</protein>
<proteinExistence type="predicted"/>
<evidence type="ECO:0000313" key="1">
    <source>
        <dbReference type="EMBL" id="MDO5974765.1"/>
    </source>
</evidence>
<evidence type="ECO:0000313" key="2">
    <source>
        <dbReference type="Proteomes" id="UP001176806"/>
    </source>
</evidence>
<dbReference type="RefSeq" id="WP_303301894.1">
    <property type="nucleotide sequence ID" value="NZ_BAABDA010000050.1"/>
</dbReference>
<reference evidence="1" key="1">
    <citation type="submission" date="2023-07" db="EMBL/GenBank/DDBJ databases">
        <title>Two novel species in the genus Flavivirga.</title>
        <authorList>
            <person name="Kwon K."/>
        </authorList>
    </citation>
    <scope>NUCLEOTIDE SEQUENCE</scope>
    <source>
        <strain evidence="1">KACC 14158</strain>
    </source>
</reference>
<dbReference type="Proteomes" id="UP001176806">
    <property type="component" value="Unassembled WGS sequence"/>
</dbReference>
<accession>A0ABT8WNM2</accession>
<keyword evidence="2" id="KW-1185">Reference proteome</keyword>
<dbReference type="EMBL" id="JAUOEL010000003">
    <property type="protein sequence ID" value="MDO5974765.1"/>
    <property type="molecule type" value="Genomic_DNA"/>
</dbReference>
<organism evidence="1 2">
    <name type="scientific">Flavivirga jejuensis</name>
    <dbReference type="NCBI Taxonomy" id="870487"/>
    <lineage>
        <taxon>Bacteria</taxon>
        <taxon>Pseudomonadati</taxon>
        <taxon>Bacteroidota</taxon>
        <taxon>Flavobacteriia</taxon>
        <taxon>Flavobacteriales</taxon>
        <taxon>Flavobacteriaceae</taxon>
        <taxon>Flavivirga</taxon>
    </lineage>
</organism>
<sequence length="246" mass="28644">MKLKNTDIENPTPFLMEKIAIYAKKFKDFDPRIIEGCALCYKHSPLYRKHIASSNFGKTMGWRLTHSWTQNPKHYSDLKMIGPLDLGLFSVRIDAILGNNQLTEFIEQAKQLPIFTSYIHATQNFILNLLVNKDIRWLNFETHPSYKNFLEVCKSYSPTYREIAKKGKDDGWELVKIWSDNPENITALRAIFPLDIALYSVRLDSIIHHTDLTDFSHKINTNKYASILPMEVMRFVSQIQNEWGVS</sequence>
<name>A0ABT8WNM2_9FLAO</name>
<gene>
    <name evidence="1" type="ORF">Q4Q40_11270</name>
</gene>
<comment type="caution">
    <text evidence="1">The sequence shown here is derived from an EMBL/GenBank/DDBJ whole genome shotgun (WGS) entry which is preliminary data.</text>
</comment>